<evidence type="ECO:0000256" key="3">
    <source>
        <dbReference type="ARBA" id="ARBA00022630"/>
    </source>
</evidence>
<evidence type="ECO:0000313" key="8">
    <source>
        <dbReference type="Proteomes" id="UP000637578"/>
    </source>
</evidence>
<keyword evidence="8" id="KW-1185">Reference proteome</keyword>
<comment type="similarity">
    <text evidence="2">Belongs to the FAD-binding oxidoreductase/transferase type 4 family.</text>
</comment>
<dbReference type="GO" id="GO:0071949">
    <property type="term" value="F:FAD binding"/>
    <property type="evidence" value="ECO:0007669"/>
    <property type="project" value="InterPro"/>
</dbReference>
<comment type="caution">
    <text evidence="7">The sequence shown here is derived from an EMBL/GenBank/DDBJ whole genome shotgun (WGS) entry which is preliminary data.</text>
</comment>
<proteinExistence type="inferred from homology"/>
<dbReference type="InterPro" id="IPR051914">
    <property type="entry name" value="FAD-linked_OxidoTrans_Type4"/>
</dbReference>
<dbReference type="SUPFAM" id="SSF56176">
    <property type="entry name" value="FAD-binding/transporter-associated domain-like"/>
    <property type="match status" value="1"/>
</dbReference>
<evidence type="ECO:0000256" key="4">
    <source>
        <dbReference type="ARBA" id="ARBA00022827"/>
    </source>
</evidence>
<dbReference type="InterPro" id="IPR016171">
    <property type="entry name" value="Vanillyl_alc_oxidase_C-sub2"/>
</dbReference>
<keyword evidence="5" id="KW-0560">Oxidoreductase</keyword>
<dbReference type="SUPFAM" id="SSF55103">
    <property type="entry name" value="FAD-linked oxidases, C-terminal domain"/>
    <property type="match status" value="1"/>
</dbReference>
<dbReference type="Pfam" id="PF01565">
    <property type="entry name" value="FAD_binding_4"/>
    <property type="match status" value="1"/>
</dbReference>
<reference evidence="7" key="1">
    <citation type="journal article" date="2014" name="Int. J. Syst. Evol. Microbiol.">
        <title>Complete genome sequence of Corynebacterium casei LMG S-19264T (=DSM 44701T), isolated from a smear-ripened cheese.</title>
        <authorList>
            <consortium name="US DOE Joint Genome Institute (JGI-PGF)"/>
            <person name="Walter F."/>
            <person name="Albersmeier A."/>
            <person name="Kalinowski J."/>
            <person name="Ruckert C."/>
        </authorList>
    </citation>
    <scope>NUCLEOTIDE SEQUENCE</scope>
    <source>
        <strain evidence="7">CGMCC 4.5737</strain>
    </source>
</reference>
<dbReference type="InterPro" id="IPR016169">
    <property type="entry name" value="FAD-bd_PCMH_sub2"/>
</dbReference>
<keyword evidence="3" id="KW-0285">Flavoprotein</keyword>
<dbReference type="InterPro" id="IPR016166">
    <property type="entry name" value="FAD-bd_PCMH"/>
</dbReference>
<dbReference type="Pfam" id="PF02913">
    <property type="entry name" value="FAD-oxidase_C"/>
    <property type="match status" value="1"/>
</dbReference>
<keyword evidence="4" id="KW-0274">FAD</keyword>
<evidence type="ECO:0000256" key="5">
    <source>
        <dbReference type="ARBA" id="ARBA00023002"/>
    </source>
</evidence>
<evidence type="ECO:0000256" key="1">
    <source>
        <dbReference type="ARBA" id="ARBA00001974"/>
    </source>
</evidence>
<gene>
    <name evidence="7" type="primary">dld</name>
    <name evidence="7" type="ORF">GCM10012275_18000</name>
</gene>
<dbReference type="EMBL" id="BMMK01000006">
    <property type="protein sequence ID" value="GGM47320.1"/>
    <property type="molecule type" value="Genomic_DNA"/>
</dbReference>
<dbReference type="InterPro" id="IPR016164">
    <property type="entry name" value="FAD-linked_Oxase-like_C"/>
</dbReference>
<organism evidence="7 8">
    <name type="scientific">Longimycelium tulufanense</name>
    <dbReference type="NCBI Taxonomy" id="907463"/>
    <lineage>
        <taxon>Bacteria</taxon>
        <taxon>Bacillati</taxon>
        <taxon>Actinomycetota</taxon>
        <taxon>Actinomycetes</taxon>
        <taxon>Pseudonocardiales</taxon>
        <taxon>Pseudonocardiaceae</taxon>
        <taxon>Longimycelium</taxon>
    </lineage>
</organism>
<comment type="cofactor">
    <cofactor evidence="1">
        <name>FAD</name>
        <dbReference type="ChEBI" id="CHEBI:57692"/>
    </cofactor>
</comment>
<dbReference type="PROSITE" id="PS51387">
    <property type="entry name" value="FAD_PCMH"/>
    <property type="match status" value="1"/>
</dbReference>
<dbReference type="FunFam" id="3.30.70.2740:FF:000001">
    <property type="entry name" value="D-lactate dehydrogenase mitochondrial"/>
    <property type="match status" value="1"/>
</dbReference>
<name>A0A8J3C9U9_9PSEU</name>
<evidence type="ECO:0000256" key="2">
    <source>
        <dbReference type="ARBA" id="ARBA00008000"/>
    </source>
</evidence>
<dbReference type="Gene3D" id="1.10.45.10">
    <property type="entry name" value="Vanillyl-alcohol Oxidase, Chain A, domain 4"/>
    <property type="match status" value="1"/>
</dbReference>
<dbReference type="InterPro" id="IPR006094">
    <property type="entry name" value="Oxid_FAD_bind_N"/>
</dbReference>
<sequence>MVEPTTETTVGQVNTTLGDHLLGELRDAVGANGLLADPDVVLGYQRDMMPLAPAGTPGAVVLPSSTEQVQAVVRACAAAGVPIVPRGAGSGLSGAANAIDGCVVLATTRMNHILEVDPDNRLAVVEPGVVNRDLRGAVEKHGLFYPPDPSSYDWCTIGGNLSTNAGGLCCVKYGVTTDSVLGLETVLATGELLRTGRRTVKGVAGYDLTKLFVGSEGTLGVITQATLALRPLPQAPATLVATFGSTAAAGAAVSRVVREGLVPSLMEIMDQASIRAVEQHLSTELGAGTGSATLLICQSDGGGETARREIRAIEQICTDVGAELVHWTDDLEEGRMLLAARRAVLPSLEIYGAWLTDDVCVPRTRIADLISGCAEISERYGLLIAVVGHAGDGNMHPTITYDPGSEREFAKAHQAFDEILALGLSLGGTVTGEHGVGKVKREWLAREIGPVGLGVHRAIKAALDPGNLFNPGSMFALYDEDKD</sequence>
<dbReference type="InterPro" id="IPR036318">
    <property type="entry name" value="FAD-bd_PCMH-like_sf"/>
</dbReference>
<accession>A0A8J3C9U9</accession>
<evidence type="ECO:0000259" key="6">
    <source>
        <dbReference type="PROSITE" id="PS51387"/>
    </source>
</evidence>
<dbReference type="Gene3D" id="3.30.70.2740">
    <property type="match status" value="1"/>
</dbReference>
<evidence type="ECO:0000313" key="7">
    <source>
        <dbReference type="EMBL" id="GGM47320.1"/>
    </source>
</evidence>
<dbReference type="GO" id="GO:0016491">
    <property type="term" value="F:oxidoreductase activity"/>
    <property type="evidence" value="ECO:0007669"/>
    <property type="project" value="UniProtKB-KW"/>
</dbReference>
<dbReference type="Gene3D" id="3.30.465.10">
    <property type="match status" value="1"/>
</dbReference>
<feature type="domain" description="FAD-binding PCMH-type" evidence="6">
    <location>
        <begin position="53"/>
        <end position="232"/>
    </location>
</feature>
<dbReference type="InterPro" id="IPR004113">
    <property type="entry name" value="FAD-bd_oxidored_4_C"/>
</dbReference>
<dbReference type="Proteomes" id="UP000637578">
    <property type="component" value="Unassembled WGS sequence"/>
</dbReference>
<reference evidence="7" key="2">
    <citation type="submission" date="2020-09" db="EMBL/GenBank/DDBJ databases">
        <authorList>
            <person name="Sun Q."/>
            <person name="Zhou Y."/>
        </authorList>
    </citation>
    <scope>NUCLEOTIDE SEQUENCE</scope>
    <source>
        <strain evidence="7">CGMCC 4.5737</strain>
    </source>
</reference>
<dbReference type="AlphaFoldDB" id="A0A8J3C9U9"/>
<dbReference type="PANTHER" id="PTHR42934:SF2">
    <property type="entry name" value="GLYCOLATE OXIDASE SUBUNIT GLCD"/>
    <property type="match status" value="1"/>
</dbReference>
<protein>
    <submittedName>
        <fullName evidence="7">Glycolate oxidase</fullName>
    </submittedName>
</protein>
<dbReference type="PANTHER" id="PTHR42934">
    <property type="entry name" value="GLYCOLATE OXIDASE SUBUNIT GLCD"/>
    <property type="match status" value="1"/>
</dbReference>